<comment type="caution">
    <text evidence="1">The sequence shown here is derived from an EMBL/GenBank/DDBJ whole genome shotgun (WGS) entry which is preliminary data.</text>
</comment>
<dbReference type="EMBL" id="SNRW01022832">
    <property type="protein sequence ID" value="KAA6363507.1"/>
    <property type="molecule type" value="Genomic_DNA"/>
</dbReference>
<dbReference type="Proteomes" id="UP000324800">
    <property type="component" value="Unassembled WGS sequence"/>
</dbReference>
<reference evidence="1 2" key="1">
    <citation type="submission" date="2019-03" db="EMBL/GenBank/DDBJ databases">
        <title>Single cell metagenomics reveals metabolic interactions within the superorganism composed of flagellate Streblomastix strix and complex community of Bacteroidetes bacteria on its surface.</title>
        <authorList>
            <person name="Treitli S.C."/>
            <person name="Kolisko M."/>
            <person name="Husnik F."/>
            <person name="Keeling P."/>
            <person name="Hampl V."/>
        </authorList>
    </citation>
    <scope>NUCLEOTIDE SEQUENCE [LARGE SCALE GENOMIC DNA]</scope>
    <source>
        <strain evidence="1">ST1C</strain>
    </source>
</reference>
<gene>
    <name evidence="1" type="ORF">EZS28_040966</name>
</gene>
<dbReference type="AlphaFoldDB" id="A0A5J4TZ00"/>
<proteinExistence type="predicted"/>
<feature type="non-terminal residue" evidence="1">
    <location>
        <position position="1"/>
    </location>
</feature>
<organism evidence="1 2">
    <name type="scientific">Streblomastix strix</name>
    <dbReference type="NCBI Taxonomy" id="222440"/>
    <lineage>
        <taxon>Eukaryota</taxon>
        <taxon>Metamonada</taxon>
        <taxon>Preaxostyla</taxon>
        <taxon>Oxymonadida</taxon>
        <taxon>Streblomastigidae</taxon>
        <taxon>Streblomastix</taxon>
    </lineage>
</organism>
<sequence>DHLLIDIGQAQPMCFTNPASPNPYCTSGQFININRNNQIECVERCTGIKIPRRFDNGTIICVNSCPMNQQQIALEDYTYICIDQCNIGEINKYDPNSKTFSCVLRESCETSSSFERFEMDSGDLICIKKCSNLQVHVDVGTNIPICRANCSGSQPYLNVDFIAKNSICVSACPDGKIHADYGNGIIKCVERCPESKFMFRKDDSSAVCISKCQNNQIPLDLRNGNLFPACKTNNCTNSAYSYINLTSTSSWNCISSNSCSNQQTGNRYPTHIEQFEQWSYDKCVNQELSTAYDQGSNYYYIDTTSSSHLRLCTFDLPCYSLNVTNEAKTKINEMAGHLIFLRSSFVQYEVVHINTTSSQQRLFISYPIGGEYLFSINMTQDAIFYIYKGWVVFKSITFRVNDNFPNNNYVILLRGDHVKLDLANCIFASISSANIDRGLVSYSKEMEQ</sequence>
<accession>A0A5J4TZ00</accession>
<evidence type="ECO:0000313" key="2">
    <source>
        <dbReference type="Proteomes" id="UP000324800"/>
    </source>
</evidence>
<evidence type="ECO:0000313" key="1">
    <source>
        <dbReference type="EMBL" id="KAA6363507.1"/>
    </source>
</evidence>
<protein>
    <submittedName>
        <fullName evidence="1">Uncharacterized protein</fullName>
    </submittedName>
</protein>
<name>A0A5J4TZ00_9EUKA</name>